<protein>
    <recommendedName>
        <fullName evidence="4">TIGR00267 family protein</fullName>
    </recommendedName>
</protein>
<gene>
    <name evidence="2" type="ORF">BOW53_07290</name>
</gene>
<accession>A0A1T2L6K7</accession>
<keyword evidence="1" id="KW-1133">Transmembrane helix</keyword>
<dbReference type="OrthoDB" id="5431179at2"/>
<keyword evidence="1" id="KW-0812">Transmembrane</keyword>
<evidence type="ECO:0008006" key="4">
    <source>
        <dbReference type="Google" id="ProtNLM"/>
    </source>
</evidence>
<feature type="transmembrane region" description="Helical" evidence="1">
    <location>
        <begin position="50"/>
        <end position="74"/>
    </location>
</feature>
<sequence>MVTLQQLKTLLAISHSEEIMRRYFVVNGFDGALAILGLMMGFYVSEQVELAVVITSCLATALALGMSGISSAYISEAAERRRALMKLEEAMVTSLDESHHARAAMLIPWLVALVNGMAPLIFALIIISPLWMARSGLVLPVDALPMAMGVAISIIFLLGAFLGRVGGTFWLWSGLRSIAVALLTVGLIYLIG</sequence>
<keyword evidence="1" id="KW-0472">Membrane</keyword>
<reference evidence="2 3" key="1">
    <citation type="submission" date="2016-11" db="EMBL/GenBank/DDBJ databases">
        <title>Mixed transmission modes and dynamic genome evolution in an obligate animal-bacterial symbiosis.</title>
        <authorList>
            <person name="Russell S.L."/>
            <person name="Corbett-Detig R.B."/>
            <person name="Cavanaugh C.M."/>
        </authorList>
    </citation>
    <scope>NUCLEOTIDE SEQUENCE [LARGE SCALE GENOMIC DNA]</scope>
    <source>
        <strain evidence="2">Sveles-Q1</strain>
    </source>
</reference>
<feature type="transmembrane region" description="Helical" evidence="1">
    <location>
        <begin position="169"/>
        <end position="191"/>
    </location>
</feature>
<evidence type="ECO:0000256" key="1">
    <source>
        <dbReference type="SAM" id="Phobius"/>
    </source>
</evidence>
<comment type="caution">
    <text evidence="2">The sequence shown here is derived from an EMBL/GenBank/DDBJ whole genome shotgun (WGS) entry which is preliminary data.</text>
</comment>
<dbReference type="Proteomes" id="UP000191110">
    <property type="component" value="Unassembled WGS sequence"/>
</dbReference>
<dbReference type="AlphaFoldDB" id="A0A1T2L6K7"/>
<feature type="transmembrane region" description="Helical" evidence="1">
    <location>
        <begin position="106"/>
        <end position="131"/>
    </location>
</feature>
<organism evidence="2 3">
    <name type="scientific">Solemya pervernicosa gill symbiont</name>
    <dbReference type="NCBI Taxonomy" id="642797"/>
    <lineage>
        <taxon>Bacteria</taxon>
        <taxon>Pseudomonadati</taxon>
        <taxon>Pseudomonadota</taxon>
        <taxon>Gammaproteobacteria</taxon>
        <taxon>sulfur-oxidizing symbionts</taxon>
    </lineage>
</organism>
<name>A0A1T2L6K7_9GAMM</name>
<dbReference type="EMBL" id="MPRL01000022">
    <property type="protein sequence ID" value="OOZ40576.1"/>
    <property type="molecule type" value="Genomic_DNA"/>
</dbReference>
<evidence type="ECO:0000313" key="2">
    <source>
        <dbReference type="EMBL" id="OOZ40576.1"/>
    </source>
</evidence>
<feature type="transmembrane region" description="Helical" evidence="1">
    <location>
        <begin position="23"/>
        <end position="44"/>
    </location>
</feature>
<keyword evidence="3" id="KW-1185">Reference proteome</keyword>
<proteinExistence type="predicted"/>
<evidence type="ECO:0000313" key="3">
    <source>
        <dbReference type="Proteomes" id="UP000191110"/>
    </source>
</evidence>
<feature type="transmembrane region" description="Helical" evidence="1">
    <location>
        <begin position="143"/>
        <end position="162"/>
    </location>
</feature>